<organism evidence="2 3">
    <name type="scientific">Candidatus Reconcilbacillus cellulovorans</name>
    <dbReference type="NCBI Taxonomy" id="1906605"/>
    <lineage>
        <taxon>Bacteria</taxon>
        <taxon>Bacillati</taxon>
        <taxon>Bacillota</taxon>
        <taxon>Bacilli</taxon>
        <taxon>Bacillales</taxon>
        <taxon>Paenibacillaceae</taxon>
        <taxon>Candidatus Reconcilbacillus</taxon>
    </lineage>
</organism>
<evidence type="ECO:0000256" key="1">
    <source>
        <dbReference type="SAM" id="MobiDB-lite"/>
    </source>
</evidence>
<proteinExistence type="predicted"/>
<reference evidence="2 3" key="1">
    <citation type="submission" date="2016-12" db="EMBL/GenBank/DDBJ databases">
        <title>Candidatus Reconcilibacillus cellulovorans genome.</title>
        <authorList>
            <person name="Kolinko S."/>
            <person name="Wu Y.-W."/>
            <person name="Tachea F."/>
            <person name="Denzel E."/>
            <person name="Hiras J."/>
            <person name="Baecker N."/>
            <person name="Chan L.J."/>
            <person name="Eichorst S.A."/>
            <person name="Frey D."/>
            <person name="Adams P.D."/>
            <person name="Pray T."/>
            <person name="Tanjore D."/>
            <person name="Petzold C.J."/>
            <person name="Gladden J.M."/>
            <person name="Simmons B.A."/>
            <person name="Singer S.W."/>
        </authorList>
    </citation>
    <scope>NUCLEOTIDE SEQUENCE [LARGE SCALE GENOMIC DNA]</scope>
    <source>
        <strain evidence="2">JTherm</strain>
    </source>
</reference>
<evidence type="ECO:0000313" key="2">
    <source>
        <dbReference type="EMBL" id="PDO09362.1"/>
    </source>
</evidence>
<dbReference type="GO" id="GO:0005975">
    <property type="term" value="P:carbohydrate metabolic process"/>
    <property type="evidence" value="ECO:0007669"/>
    <property type="project" value="InterPro"/>
</dbReference>
<dbReference type="AlphaFoldDB" id="A0A2A6DXE0"/>
<evidence type="ECO:0000313" key="3">
    <source>
        <dbReference type="Proteomes" id="UP000243688"/>
    </source>
</evidence>
<dbReference type="Gene3D" id="1.50.10.10">
    <property type="match status" value="1"/>
</dbReference>
<dbReference type="InterPro" id="IPR000852">
    <property type="entry name" value="Glyco_hydro_52"/>
</dbReference>
<dbReference type="Pfam" id="PF03512">
    <property type="entry name" value="Glyco_hydro_52"/>
    <property type="match status" value="1"/>
</dbReference>
<name>A0A2A6DXE0_9BACL</name>
<dbReference type="InterPro" id="IPR012341">
    <property type="entry name" value="6hp_glycosidase-like_sf"/>
</dbReference>
<protein>
    <submittedName>
        <fullName evidence="2">Beta-xylosidase</fullName>
    </submittedName>
</protein>
<sequence length="721" mass="80155">MASTFNRFFNAHHAPIGAFASFTLGFPGASGGFDLELGRPPRQNVYIGIETREGDRYEALPFYDAPDSDESRRYTADGGDTAESAGGSADGWGQEASAPPFISPFARDRIERDFRVATDTWRAGDLTFRLYSQVRPVPDPTRASADELRDALVPAVLAELTVDNRACSRPRRAFFGFAGTDPYTAMRRLNDTTGGRIAGVGQGRHVALATYAREGVRAALGFSLEAILREEHVENDAFGLGTVGALMFDVPAGESATFRIAVCFYRGGTATAGLESRYFYTKFFRSIEDVADYALSRFDAYADVCRAADRQIDNAPLSDEQKFMMSHAIRSYYGNTELLELEDGRPFWVVNEGEYRMMNTFDLTVDHLFFELRMNPWTVKNALDMFADRFSYVDTVRFPGDATEYPGGVSFTHDMGVANVVSRPGYSAYEKVGLTGCFSYMTHEQLVNWVLCAAVYAEHTGDRDWLTMRLPLLERCFQSMLNRDHPDPDKRDGIMSLDSSRTKGGAEITTYDSLDASLGQARNNLYLAGKCWAAYVALEKIFRDHGRPHLAEEAALQARRCAGSIVARAKPEGYIPAVFEGGNDSKIIPAIEGLVFPYFCGRRDVLAEDGPYGDYIRALKRHLRTVLVPGVCLFADGGWKISSTSDNSWLSKIYLCQFVARRILGLPWDDTGRAADRAHVAWLTHPEHSVWSWSDQIVAGVITASKYYPRGVTSVLWLEEA</sequence>
<dbReference type="EMBL" id="MOXJ01000044">
    <property type="protein sequence ID" value="PDO09362.1"/>
    <property type="molecule type" value="Genomic_DNA"/>
</dbReference>
<dbReference type="PRINTS" id="PR00845">
    <property type="entry name" value="GLHYDRLASE52"/>
</dbReference>
<dbReference type="Proteomes" id="UP000243688">
    <property type="component" value="Unassembled WGS sequence"/>
</dbReference>
<gene>
    <name evidence="2" type="ORF">BLM47_12990</name>
</gene>
<comment type="caution">
    <text evidence="2">The sequence shown here is derived from an EMBL/GenBank/DDBJ whole genome shotgun (WGS) entry which is preliminary data.</text>
</comment>
<feature type="region of interest" description="Disordered" evidence="1">
    <location>
        <begin position="65"/>
        <end position="93"/>
    </location>
</feature>
<dbReference type="GO" id="GO:0009044">
    <property type="term" value="F:xylan 1,4-beta-xylosidase activity"/>
    <property type="evidence" value="ECO:0007669"/>
    <property type="project" value="InterPro"/>
</dbReference>
<accession>A0A2A6DXE0</accession>
<dbReference type="InterPro" id="IPR008928">
    <property type="entry name" value="6-hairpin_glycosidase_sf"/>
</dbReference>
<dbReference type="SUPFAM" id="SSF48208">
    <property type="entry name" value="Six-hairpin glycosidases"/>
    <property type="match status" value="1"/>
</dbReference>